<dbReference type="InterPro" id="IPR021971">
    <property type="entry name" value="Salp15"/>
</dbReference>
<accession>A0A0K8RQP3</accession>
<sequence>FTGVKKVVSRSTVIRISSSNCKVGCCLLISFWFVIAAATESVEKDAKPPGTPKGKTNNTVTLKFPRYISDHKKLAGKLVDICANYSKTQSSSLTSPQTKIAINDNHISFKNCTFLCKYGSSNVTLEMPQETPCGPDGQTCKDKSRCIEHIPGC</sequence>
<feature type="non-terminal residue" evidence="6">
    <location>
        <position position="1"/>
    </location>
</feature>
<comment type="similarity">
    <text evidence="5">Belongs to the salp15 family.</text>
</comment>
<comment type="subcellular location">
    <subcellularLocation>
        <location evidence="1">Secreted</location>
    </subcellularLocation>
</comment>
<dbReference type="AlphaFoldDB" id="A0A0K8RQP3"/>
<evidence type="ECO:0000313" key="6">
    <source>
        <dbReference type="EMBL" id="JAA73223.1"/>
    </source>
</evidence>
<dbReference type="GO" id="GO:0005576">
    <property type="term" value="C:extracellular region"/>
    <property type="evidence" value="ECO:0007669"/>
    <property type="project" value="UniProtKB-SubCell"/>
</dbReference>
<protein>
    <submittedName>
        <fullName evidence="6">Putative ixodes 8-cys protein</fullName>
    </submittedName>
</protein>
<evidence type="ECO:0000256" key="4">
    <source>
        <dbReference type="ARBA" id="ARBA00023180"/>
    </source>
</evidence>
<organism evidence="6">
    <name type="scientific">Ixodes ricinus</name>
    <name type="common">Common tick</name>
    <name type="synonym">Acarus ricinus</name>
    <dbReference type="NCBI Taxonomy" id="34613"/>
    <lineage>
        <taxon>Eukaryota</taxon>
        <taxon>Metazoa</taxon>
        <taxon>Ecdysozoa</taxon>
        <taxon>Arthropoda</taxon>
        <taxon>Chelicerata</taxon>
        <taxon>Arachnida</taxon>
        <taxon>Acari</taxon>
        <taxon>Parasitiformes</taxon>
        <taxon>Ixodida</taxon>
        <taxon>Ixodoidea</taxon>
        <taxon>Ixodidae</taxon>
        <taxon>Ixodinae</taxon>
        <taxon>Ixodes</taxon>
    </lineage>
</organism>
<proteinExistence type="evidence at transcript level"/>
<name>A0A0K8RQP3_IXORI</name>
<evidence type="ECO:0000256" key="1">
    <source>
        <dbReference type="ARBA" id="ARBA00004613"/>
    </source>
</evidence>
<keyword evidence="4" id="KW-0325">Glycoprotein</keyword>
<keyword evidence="3" id="KW-0732">Signal</keyword>
<dbReference type="Pfam" id="PF12115">
    <property type="entry name" value="Salp15"/>
    <property type="match status" value="1"/>
</dbReference>
<keyword evidence="2" id="KW-0964">Secreted</keyword>
<dbReference type="EMBL" id="GADI01000585">
    <property type="protein sequence ID" value="JAA73223.1"/>
    <property type="molecule type" value="mRNA"/>
</dbReference>
<evidence type="ECO:0000256" key="2">
    <source>
        <dbReference type="ARBA" id="ARBA00022525"/>
    </source>
</evidence>
<reference evidence="6" key="1">
    <citation type="submission" date="2012-12" db="EMBL/GenBank/DDBJ databases">
        <title>Identification and characterization of a phenylalanine ammonia-lyase gene family in Isatis indigotica Fort.</title>
        <authorList>
            <person name="Liu Q."/>
            <person name="Chen J."/>
            <person name="Zhou X."/>
            <person name="Di P."/>
            <person name="Xiao Y."/>
            <person name="Xuan H."/>
            <person name="Zhang L."/>
            <person name="Chen W."/>
        </authorList>
    </citation>
    <scope>NUCLEOTIDE SEQUENCE</scope>
    <source>
        <tissue evidence="6">Salivary gland</tissue>
    </source>
</reference>
<evidence type="ECO:0000256" key="5">
    <source>
        <dbReference type="ARBA" id="ARBA00034321"/>
    </source>
</evidence>
<evidence type="ECO:0000256" key="3">
    <source>
        <dbReference type="ARBA" id="ARBA00022729"/>
    </source>
</evidence>